<evidence type="ECO:0000313" key="2">
    <source>
        <dbReference type="Proteomes" id="UP000054563"/>
    </source>
</evidence>
<name>A0A0J8RGD0_COCIT</name>
<dbReference type="VEuPathDB" id="FungiDB:CIHG_02006"/>
<sequence>MPMIALSIKRVLQAYGLGRRNEASTFSIFVATSKSVRHRWDSTYVLHRFSSRSERQKEKRTSVISVPGYIEFPTLTGFTLMRWHWLADAQPNLYIVLGFPMETDPECISPAMTSQGFVERFELPVSTMSVDSSRSARDMRRLTIFLVWHGERY</sequence>
<accession>A0A0J8RGD0</accession>
<organism evidence="1 2">
    <name type="scientific">Coccidioides immitis H538.4</name>
    <dbReference type="NCBI Taxonomy" id="396776"/>
    <lineage>
        <taxon>Eukaryota</taxon>
        <taxon>Fungi</taxon>
        <taxon>Dikarya</taxon>
        <taxon>Ascomycota</taxon>
        <taxon>Pezizomycotina</taxon>
        <taxon>Eurotiomycetes</taxon>
        <taxon>Eurotiomycetidae</taxon>
        <taxon>Onygenales</taxon>
        <taxon>Onygenaceae</taxon>
        <taxon>Coccidioides</taxon>
    </lineage>
</organism>
<evidence type="ECO:0000313" key="1">
    <source>
        <dbReference type="EMBL" id="KMU84220.1"/>
    </source>
</evidence>
<dbReference type="Proteomes" id="UP000054563">
    <property type="component" value="Unassembled WGS sequence"/>
</dbReference>
<reference evidence="2" key="1">
    <citation type="journal article" date="2010" name="Genome Res.">
        <title>Population genomic sequencing of Coccidioides fungi reveals recent hybridization and transposon control.</title>
        <authorList>
            <person name="Neafsey D.E."/>
            <person name="Barker B.M."/>
            <person name="Sharpton T.J."/>
            <person name="Stajich J.E."/>
            <person name="Park D.J."/>
            <person name="Whiston E."/>
            <person name="Hung C.-Y."/>
            <person name="McMahan C."/>
            <person name="White J."/>
            <person name="Sykes S."/>
            <person name="Heiman D."/>
            <person name="Young S."/>
            <person name="Zeng Q."/>
            <person name="Abouelleil A."/>
            <person name="Aftuck L."/>
            <person name="Bessette D."/>
            <person name="Brown A."/>
            <person name="FitzGerald M."/>
            <person name="Lui A."/>
            <person name="Macdonald J.P."/>
            <person name="Priest M."/>
            <person name="Orbach M.J."/>
            <person name="Galgiani J.N."/>
            <person name="Kirkland T.N."/>
            <person name="Cole G.T."/>
            <person name="Birren B.W."/>
            <person name="Henn M.R."/>
            <person name="Taylor J.W."/>
            <person name="Rounsley S.D."/>
        </authorList>
    </citation>
    <scope>NUCLEOTIDE SEQUENCE [LARGE SCALE GENOMIC DNA]</scope>
    <source>
        <strain evidence="2">H538.4</strain>
    </source>
</reference>
<proteinExistence type="predicted"/>
<dbReference type="AlphaFoldDB" id="A0A0J8RGD0"/>
<dbReference type="EMBL" id="DS016984">
    <property type="protein sequence ID" value="KMU84220.1"/>
    <property type="molecule type" value="Genomic_DNA"/>
</dbReference>
<protein>
    <submittedName>
        <fullName evidence="1">Uncharacterized protein</fullName>
    </submittedName>
</protein>
<gene>
    <name evidence="1" type="ORF">CIHG_02006</name>
</gene>